<sequence>MWLKPNSPAGEWPIALAAISAFGLVRSQAANRPFLQNQQSPQLIVNGTTTRSPILRLVTSDPSATTSPMFSWPRMSPASMVGW</sequence>
<comment type="caution">
    <text evidence="1">The sequence shown here is derived from an EMBL/GenBank/DDBJ whole genome shotgun (WGS) entry which is preliminary data.</text>
</comment>
<dbReference type="AlphaFoldDB" id="A0A2A2M5S9"/>
<protein>
    <submittedName>
        <fullName evidence="1">Uncharacterized protein</fullName>
    </submittedName>
</protein>
<keyword evidence="2" id="KW-1185">Reference proteome</keyword>
<gene>
    <name evidence="1" type="ORF">WR25_27236</name>
</gene>
<proteinExistence type="predicted"/>
<reference evidence="1 2" key="1">
    <citation type="journal article" date="2017" name="Curr. Biol.">
        <title>Genome architecture and evolution of a unichromosomal asexual nematode.</title>
        <authorList>
            <person name="Fradin H."/>
            <person name="Zegar C."/>
            <person name="Gutwein M."/>
            <person name="Lucas J."/>
            <person name="Kovtun M."/>
            <person name="Corcoran D."/>
            <person name="Baugh L.R."/>
            <person name="Kiontke K."/>
            <person name="Gunsalus K."/>
            <person name="Fitch D.H."/>
            <person name="Piano F."/>
        </authorList>
    </citation>
    <scope>NUCLEOTIDE SEQUENCE [LARGE SCALE GENOMIC DNA]</scope>
    <source>
        <strain evidence="1">PF1309</strain>
    </source>
</reference>
<dbReference type="EMBL" id="LIAE01004820">
    <property type="protein sequence ID" value="PAV93655.1"/>
    <property type="molecule type" value="Genomic_DNA"/>
</dbReference>
<dbReference type="Proteomes" id="UP000218231">
    <property type="component" value="Unassembled WGS sequence"/>
</dbReference>
<evidence type="ECO:0000313" key="1">
    <source>
        <dbReference type="EMBL" id="PAV93655.1"/>
    </source>
</evidence>
<name>A0A2A2M5S9_9BILA</name>
<organism evidence="1 2">
    <name type="scientific">Diploscapter pachys</name>
    <dbReference type="NCBI Taxonomy" id="2018661"/>
    <lineage>
        <taxon>Eukaryota</taxon>
        <taxon>Metazoa</taxon>
        <taxon>Ecdysozoa</taxon>
        <taxon>Nematoda</taxon>
        <taxon>Chromadorea</taxon>
        <taxon>Rhabditida</taxon>
        <taxon>Rhabditina</taxon>
        <taxon>Rhabditomorpha</taxon>
        <taxon>Rhabditoidea</taxon>
        <taxon>Rhabditidae</taxon>
        <taxon>Diploscapter</taxon>
    </lineage>
</organism>
<accession>A0A2A2M5S9</accession>
<evidence type="ECO:0000313" key="2">
    <source>
        <dbReference type="Proteomes" id="UP000218231"/>
    </source>
</evidence>